<dbReference type="AlphaFoldDB" id="A0A811L7J9"/>
<gene>
    <name evidence="1" type="ORF">BOKJ2_LOCUS10399</name>
</gene>
<dbReference type="EMBL" id="CAJFDH010000005">
    <property type="protein sequence ID" value="CAD5223629.1"/>
    <property type="molecule type" value="Genomic_DNA"/>
</dbReference>
<evidence type="ECO:0000313" key="1">
    <source>
        <dbReference type="EMBL" id="CAD5223629.1"/>
    </source>
</evidence>
<name>A0A811L7J9_9BILA</name>
<evidence type="ECO:0000313" key="2">
    <source>
        <dbReference type="Proteomes" id="UP000614601"/>
    </source>
</evidence>
<organism evidence="1 2">
    <name type="scientific">Bursaphelenchus okinawaensis</name>
    <dbReference type="NCBI Taxonomy" id="465554"/>
    <lineage>
        <taxon>Eukaryota</taxon>
        <taxon>Metazoa</taxon>
        <taxon>Ecdysozoa</taxon>
        <taxon>Nematoda</taxon>
        <taxon>Chromadorea</taxon>
        <taxon>Rhabditida</taxon>
        <taxon>Tylenchina</taxon>
        <taxon>Tylenchomorpha</taxon>
        <taxon>Aphelenchoidea</taxon>
        <taxon>Aphelenchoididae</taxon>
        <taxon>Bursaphelenchus</taxon>
    </lineage>
</organism>
<proteinExistence type="predicted"/>
<dbReference type="Proteomes" id="UP000614601">
    <property type="component" value="Unassembled WGS sequence"/>
</dbReference>
<dbReference type="EMBL" id="CAJFCW020000005">
    <property type="protein sequence ID" value="CAG9118347.1"/>
    <property type="molecule type" value="Genomic_DNA"/>
</dbReference>
<accession>A0A811L7J9</accession>
<comment type="caution">
    <text evidence="1">The sequence shown here is derived from an EMBL/GenBank/DDBJ whole genome shotgun (WGS) entry which is preliminary data.</text>
</comment>
<dbReference type="Proteomes" id="UP000783686">
    <property type="component" value="Unassembled WGS sequence"/>
</dbReference>
<keyword evidence="2" id="KW-1185">Reference proteome</keyword>
<dbReference type="OrthoDB" id="10499534at2759"/>
<sequence>MLVMFEELFCDQVHTFGGTIVYGVIPKDTIIQNDVSKPCIGLLVQYSMVKIIMDGIIMHSTYQPVEFEQYPTHDGEQIRNFPAMIEDEQGIYYFGQAYQDSDNKWCALFNIRQTIKETCTRFRVLVNIPRNEYFLRNPSNIEPTDELVTVTDSTLVLLKDQNKEGDTVFGTLAKHPDGYWTVLYIDYEKNAQRLEIDQVSGKYLLYVVKDHISKV</sequence>
<reference evidence="1" key="1">
    <citation type="submission" date="2020-09" db="EMBL/GenBank/DDBJ databases">
        <authorList>
            <person name="Kikuchi T."/>
        </authorList>
    </citation>
    <scope>NUCLEOTIDE SEQUENCE</scope>
    <source>
        <strain evidence="1">SH1</strain>
    </source>
</reference>
<protein>
    <submittedName>
        <fullName evidence="1">Uncharacterized protein</fullName>
    </submittedName>
</protein>